<dbReference type="Gene3D" id="2.60.120.10">
    <property type="entry name" value="Jelly Rolls"/>
    <property type="match status" value="1"/>
</dbReference>
<feature type="chain" id="PRO_5047408548" evidence="2">
    <location>
        <begin position="30"/>
        <end position="154"/>
    </location>
</feature>
<dbReference type="InterPro" id="IPR006311">
    <property type="entry name" value="TAT_signal"/>
</dbReference>
<proteinExistence type="predicted"/>
<dbReference type="EMBL" id="JAGIOO010000001">
    <property type="protein sequence ID" value="MBP2478408.1"/>
    <property type="molecule type" value="Genomic_DNA"/>
</dbReference>
<dbReference type="RefSeq" id="WP_086789760.1">
    <property type="nucleotide sequence ID" value="NZ_JAGIOO010000001.1"/>
</dbReference>
<organism evidence="4 5">
    <name type="scientific">Crossiella equi</name>
    <dbReference type="NCBI Taxonomy" id="130796"/>
    <lineage>
        <taxon>Bacteria</taxon>
        <taxon>Bacillati</taxon>
        <taxon>Actinomycetota</taxon>
        <taxon>Actinomycetes</taxon>
        <taxon>Pseudonocardiales</taxon>
        <taxon>Pseudonocardiaceae</taxon>
        <taxon>Crossiella</taxon>
    </lineage>
</organism>
<evidence type="ECO:0000313" key="5">
    <source>
        <dbReference type="Proteomes" id="UP001519363"/>
    </source>
</evidence>
<evidence type="ECO:0000256" key="2">
    <source>
        <dbReference type="SAM" id="SignalP"/>
    </source>
</evidence>
<dbReference type="PROSITE" id="PS51257">
    <property type="entry name" value="PROKAR_LIPOPROTEIN"/>
    <property type="match status" value="1"/>
</dbReference>
<feature type="compositionally biased region" description="Low complexity" evidence="1">
    <location>
        <begin position="30"/>
        <end position="48"/>
    </location>
</feature>
<accession>A0ABS5APA4</accession>
<dbReference type="PANTHER" id="PTHR38599">
    <property type="entry name" value="CUPIN DOMAIN PROTEIN (AFU_ORTHOLOGUE AFUA_3G13620)"/>
    <property type="match status" value="1"/>
</dbReference>
<dbReference type="PROSITE" id="PS51318">
    <property type="entry name" value="TAT"/>
    <property type="match status" value="1"/>
</dbReference>
<dbReference type="PANTHER" id="PTHR38599:SF1">
    <property type="entry name" value="CUPIN DOMAIN PROTEIN (AFU_ORTHOLOGUE AFUA_3G13620)"/>
    <property type="match status" value="1"/>
</dbReference>
<comment type="caution">
    <text evidence="4">The sequence shown here is derived from an EMBL/GenBank/DDBJ whole genome shotgun (WGS) entry which is preliminary data.</text>
</comment>
<gene>
    <name evidence="4" type="ORF">JOF53_007280</name>
</gene>
<keyword evidence="2" id="KW-0732">Signal</keyword>
<feature type="signal peptide" evidence="2">
    <location>
        <begin position="1"/>
        <end position="29"/>
    </location>
</feature>
<protein>
    <submittedName>
        <fullName evidence="4">Quercetin dioxygenase-like cupin family protein</fullName>
    </submittedName>
</protein>
<dbReference type="Pfam" id="PF07883">
    <property type="entry name" value="Cupin_2"/>
    <property type="match status" value="1"/>
</dbReference>
<evidence type="ECO:0000259" key="3">
    <source>
        <dbReference type="Pfam" id="PF07883"/>
    </source>
</evidence>
<dbReference type="CDD" id="cd02235">
    <property type="entry name" value="cupin_BLL4011-like"/>
    <property type="match status" value="1"/>
</dbReference>
<dbReference type="InterPro" id="IPR014710">
    <property type="entry name" value="RmlC-like_jellyroll"/>
</dbReference>
<feature type="region of interest" description="Disordered" evidence="1">
    <location>
        <begin position="30"/>
        <end position="50"/>
    </location>
</feature>
<keyword evidence="5" id="KW-1185">Reference proteome</keyword>
<dbReference type="Proteomes" id="UP001519363">
    <property type="component" value="Unassembled WGS sequence"/>
</dbReference>
<evidence type="ECO:0000256" key="1">
    <source>
        <dbReference type="SAM" id="MobiDB-lite"/>
    </source>
</evidence>
<dbReference type="InterPro" id="IPR013096">
    <property type="entry name" value="Cupin_2"/>
</dbReference>
<evidence type="ECO:0000313" key="4">
    <source>
        <dbReference type="EMBL" id="MBP2478408.1"/>
    </source>
</evidence>
<name>A0ABS5APA4_9PSEU</name>
<reference evidence="4 5" key="1">
    <citation type="submission" date="2021-03" db="EMBL/GenBank/DDBJ databases">
        <title>Sequencing the genomes of 1000 actinobacteria strains.</title>
        <authorList>
            <person name="Klenk H.-P."/>
        </authorList>
    </citation>
    <scope>NUCLEOTIDE SEQUENCE [LARGE SCALE GENOMIC DNA]</scope>
    <source>
        <strain evidence="4 5">DSM 44580</strain>
    </source>
</reference>
<feature type="domain" description="Cupin type-2" evidence="3">
    <location>
        <begin position="72"/>
        <end position="141"/>
    </location>
</feature>
<dbReference type="InterPro" id="IPR011051">
    <property type="entry name" value="RmlC_Cupin_sf"/>
</dbReference>
<dbReference type="SUPFAM" id="SSF51182">
    <property type="entry name" value="RmlC-like cupins"/>
    <property type="match status" value="1"/>
</dbReference>
<sequence>MSHRRPVLRTAFVALTLGLGLAACAPAGANSPAPTAAAATSTLGSAPTDGVTRKELQRFPSPAKGWDVVQTLVEIPVGKESGKHSHPGVEIGYIVQGDVVIDFADGRPSLTLHTGEPFNIPPNVVHNARNVGTLRTKMLSSYLVEEGKPLVHMH</sequence>